<evidence type="ECO:0000313" key="3">
    <source>
        <dbReference type="Proteomes" id="UP000546162"/>
    </source>
</evidence>
<comment type="caution">
    <text evidence="2">The sequence shown here is derived from an EMBL/GenBank/DDBJ whole genome shotgun (WGS) entry which is preliminary data.</text>
</comment>
<sequence>MTAVEPARISRTALPEIVPFEPSWDPEPPIFRFPAEDDEAPASTRVLAMAGYSAMLGLTGVGVGLYALLAVLRGAPGWYLPALAMLTMFSVGLAVGAFLSVHQRTLPWILLLAAAPPMLGALLLAVAF</sequence>
<dbReference type="Proteomes" id="UP000546162">
    <property type="component" value="Unassembled WGS sequence"/>
</dbReference>
<keyword evidence="1" id="KW-1133">Transmembrane helix</keyword>
<organism evidence="2 3">
    <name type="scientific">Actinoplanes octamycinicus</name>
    <dbReference type="NCBI Taxonomy" id="135948"/>
    <lineage>
        <taxon>Bacteria</taxon>
        <taxon>Bacillati</taxon>
        <taxon>Actinomycetota</taxon>
        <taxon>Actinomycetes</taxon>
        <taxon>Micromonosporales</taxon>
        <taxon>Micromonosporaceae</taxon>
        <taxon>Actinoplanes</taxon>
    </lineage>
</organism>
<name>A0A7W7M6Z5_9ACTN</name>
<protein>
    <submittedName>
        <fullName evidence="2">Uncharacterized protein</fullName>
    </submittedName>
</protein>
<accession>A0A7W7M6Z5</accession>
<dbReference type="RefSeq" id="WP_185039786.1">
    <property type="nucleotide sequence ID" value="NZ_BAABFG010000005.1"/>
</dbReference>
<feature type="transmembrane region" description="Helical" evidence="1">
    <location>
        <begin position="108"/>
        <end position="127"/>
    </location>
</feature>
<dbReference type="AlphaFoldDB" id="A0A7W7M6Z5"/>
<dbReference type="EMBL" id="JACHNB010000001">
    <property type="protein sequence ID" value="MBB4739216.1"/>
    <property type="molecule type" value="Genomic_DNA"/>
</dbReference>
<keyword evidence="3" id="KW-1185">Reference proteome</keyword>
<keyword evidence="1" id="KW-0812">Transmembrane</keyword>
<proteinExistence type="predicted"/>
<reference evidence="2 3" key="1">
    <citation type="submission" date="2020-08" db="EMBL/GenBank/DDBJ databases">
        <title>Sequencing the genomes of 1000 actinobacteria strains.</title>
        <authorList>
            <person name="Klenk H.-P."/>
        </authorList>
    </citation>
    <scope>NUCLEOTIDE SEQUENCE [LARGE SCALE GENOMIC DNA]</scope>
    <source>
        <strain evidence="2 3">DSM 45809</strain>
    </source>
</reference>
<feature type="transmembrane region" description="Helical" evidence="1">
    <location>
        <begin position="52"/>
        <end position="72"/>
    </location>
</feature>
<feature type="transmembrane region" description="Helical" evidence="1">
    <location>
        <begin position="78"/>
        <end position="101"/>
    </location>
</feature>
<evidence type="ECO:0000256" key="1">
    <source>
        <dbReference type="SAM" id="Phobius"/>
    </source>
</evidence>
<gene>
    <name evidence="2" type="ORF">BJY16_002675</name>
</gene>
<evidence type="ECO:0000313" key="2">
    <source>
        <dbReference type="EMBL" id="MBB4739216.1"/>
    </source>
</evidence>
<keyword evidence="1" id="KW-0472">Membrane</keyword>